<organism evidence="13 14">
    <name type="scientific">Cimex lectularius</name>
    <name type="common">Bed bug</name>
    <name type="synonym">Acanthia lectularia</name>
    <dbReference type="NCBI Taxonomy" id="79782"/>
    <lineage>
        <taxon>Eukaryota</taxon>
        <taxon>Metazoa</taxon>
        <taxon>Ecdysozoa</taxon>
        <taxon>Arthropoda</taxon>
        <taxon>Hexapoda</taxon>
        <taxon>Insecta</taxon>
        <taxon>Pterygota</taxon>
        <taxon>Neoptera</taxon>
        <taxon>Paraneoptera</taxon>
        <taxon>Hemiptera</taxon>
        <taxon>Heteroptera</taxon>
        <taxon>Panheteroptera</taxon>
        <taxon>Cimicomorpha</taxon>
        <taxon>Cimicidae</taxon>
        <taxon>Cimex</taxon>
    </lineage>
</organism>
<keyword evidence="4 12" id="KW-0812">Transmembrane</keyword>
<comment type="subcellular location">
    <subcellularLocation>
        <location evidence="1">Endoplasmic reticulum membrane</location>
        <topology evidence="1">Single-pass membrane protein</topology>
    </subcellularLocation>
</comment>
<dbReference type="FunFam" id="1.10.10.10:FF:000143">
    <property type="entry name" value="DDRGK domain-containing protein 1"/>
    <property type="match status" value="1"/>
</dbReference>
<comment type="similarity">
    <text evidence="2">Belongs to the DDRGK1 family.</text>
</comment>
<dbReference type="InterPro" id="IPR019153">
    <property type="entry name" value="DDRGK_dom-contain"/>
</dbReference>
<feature type="region of interest" description="Disordered" evidence="11">
    <location>
        <begin position="32"/>
        <end position="141"/>
    </location>
</feature>
<evidence type="ECO:0000256" key="5">
    <source>
        <dbReference type="ARBA" id="ARBA00022786"/>
    </source>
</evidence>
<dbReference type="SMART" id="SM01128">
    <property type="entry name" value="DDRGK"/>
    <property type="match status" value="1"/>
</dbReference>
<dbReference type="PANTHER" id="PTHR48176">
    <property type="entry name" value="DDRGK DOMAIN-CONTAINING PROTEIN 1"/>
    <property type="match status" value="1"/>
</dbReference>
<evidence type="ECO:0000256" key="8">
    <source>
        <dbReference type="ARBA" id="ARBA00023136"/>
    </source>
</evidence>
<proteinExistence type="inferred from homology"/>
<sequence>MDLTVILAIVSGVVIVFLFSFLWHRSKSKSEADEDEVVPRRAVDPRARARLRAAQQRVVDHEEEKDGLEPEKEKMGAKKRAKLEAKAEKKAHRELEEREREAKKKKKEQAEEERKRLEEKEKEEERLKEEQEKREEEERLKREHEEYLKLKSAFSVEEEGYDDVDISENVNLLQEFISYIENMKVVTFEDLGAKFNMKSQSVIERVQGLQNEGRLTGVVDDRGKFIYITRKELESVVKFIKQRGRVSLTELVENSHRLINLTPNIEVKT</sequence>
<evidence type="ECO:0000256" key="6">
    <source>
        <dbReference type="ARBA" id="ARBA00022824"/>
    </source>
</evidence>
<dbReference type="Pfam" id="PF09756">
    <property type="entry name" value="DDRGK"/>
    <property type="match status" value="1"/>
</dbReference>
<dbReference type="PANTHER" id="PTHR48176:SF1">
    <property type="entry name" value="DDRGK DOMAIN-CONTAINING PROTEIN 1"/>
    <property type="match status" value="1"/>
</dbReference>
<keyword evidence="8 12" id="KW-0472">Membrane</keyword>
<dbReference type="InterPro" id="IPR036390">
    <property type="entry name" value="WH_DNA-bd_sf"/>
</dbReference>
<comment type="subunit">
    <text evidence="10">Interacts with Atg9; the interaction is transient.</text>
</comment>
<feature type="transmembrane region" description="Helical" evidence="12">
    <location>
        <begin position="6"/>
        <end position="23"/>
    </location>
</feature>
<dbReference type="OMA" id="EFTRECN"/>
<keyword evidence="6" id="KW-0256">Endoplasmic reticulum</keyword>
<evidence type="ECO:0000313" key="14">
    <source>
        <dbReference type="Proteomes" id="UP000494040"/>
    </source>
</evidence>
<dbReference type="SUPFAM" id="SSF46785">
    <property type="entry name" value="Winged helix' DNA-binding domain"/>
    <property type="match status" value="1"/>
</dbReference>
<dbReference type="OrthoDB" id="2285710at2759"/>
<evidence type="ECO:0000256" key="7">
    <source>
        <dbReference type="ARBA" id="ARBA00022989"/>
    </source>
</evidence>
<protein>
    <recommendedName>
        <fullName evidence="3">DDRGK domain-containing protein 1</fullName>
    </recommendedName>
</protein>
<keyword evidence="14" id="KW-1185">Reference proteome</keyword>
<keyword evidence="7 12" id="KW-1133">Transmembrane helix</keyword>
<accession>A0A8I6R9B3</accession>
<keyword evidence="5" id="KW-0833">Ubl conjugation pathway</keyword>
<dbReference type="GO" id="GO:0044389">
    <property type="term" value="F:ubiquitin-like protein ligase binding"/>
    <property type="evidence" value="ECO:0007669"/>
    <property type="project" value="TreeGrafter"/>
</dbReference>
<dbReference type="RefSeq" id="XP_014240954.1">
    <property type="nucleotide sequence ID" value="XM_014385468.1"/>
</dbReference>
<evidence type="ECO:0000256" key="3">
    <source>
        <dbReference type="ARBA" id="ARBA00018218"/>
    </source>
</evidence>
<evidence type="ECO:0000256" key="2">
    <source>
        <dbReference type="ARBA" id="ARBA00009829"/>
    </source>
</evidence>
<dbReference type="AlphaFoldDB" id="A0A8I6R9B3"/>
<evidence type="ECO:0000256" key="9">
    <source>
        <dbReference type="ARBA" id="ARBA00049608"/>
    </source>
</evidence>
<dbReference type="Proteomes" id="UP000494040">
    <property type="component" value="Unassembled WGS sequence"/>
</dbReference>
<feature type="compositionally biased region" description="Basic and acidic residues" evidence="11">
    <location>
        <begin position="37"/>
        <end position="47"/>
    </location>
</feature>
<dbReference type="Gene3D" id="1.10.10.10">
    <property type="entry name" value="Winged helix-like DNA-binding domain superfamily/Winged helix DNA-binding domain"/>
    <property type="match status" value="1"/>
</dbReference>
<evidence type="ECO:0000256" key="10">
    <source>
        <dbReference type="ARBA" id="ARBA00049687"/>
    </source>
</evidence>
<name>A0A8I6R9B3_CIMLE</name>
<dbReference type="InterPro" id="IPR036388">
    <property type="entry name" value="WH-like_DNA-bd_sf"/>
</dbReference>
<dbReference type="GO" id="GO:0005789">
    <property type="term" value="C:endoplasmic reticulum membrane"/>
    <property type="evidence" value="ECO:0007669"/>
    <property type="project" value="UniProtKB-SubCell"/>
</dbReference>
<dbReference type="KEGG" id="clec:106661812"/>
<dbReference type="InterPro" id="IPR050899">
    <property type="entry name" value="DDRGK_domain-containing"/>
</dbReference>
<evidence type="ECO:0000256" key="4">
    <source>
        <dbReference type="ARBA" id="ARBA00022692"/>
    </source>
</evidence>
<evidence type="ECO:0000256" key="12">
    <source>
        <dbReference type="SAM" id="Phobius"/>
    </source>
</evidence>
<dbReference type="EnsemblMetazoa" id="XM_014385468.1">
    <property type="protein sequence ID" value="XP_014240954.1"/>
    <property type="gene ID" value="LOC106661812"/>
</dbReference>
<dbReference type="GeneID" id="106661812"/>
<evidence type="ECO:0000313" key="13">
    <source>
        <dbReference type="EnsemblMetazoa" id="XP_014240954.1"/>
    </source>
</evidence>
<evidence type="ECO:0000256" key="1">
    <source>
        <dbReference type="ARBA" id="ARBA00004389"/>
    </source>
</evidence>
<feature type="compositionally biased region" description="Basic and acidic residues" evidence="11">
    <location>
        <begin position="58"/>
        <end position="141"/>
    </location>
</feature>
<comment type="function">
    <text evidence="9">Substrate adapter for ufmylation, the covalent attachment of the ubiquitin-like modifier UFM1 to substrate proteins. Required for ufmylation of Atg9; protects the nervous system during aging, possibly by stabilizing Atg9 and supporting its function.</text>
</comment>
<reference evidence="13" key="1">
    <citation type="submission" date="2022-01" db="UniProtKB">
        <authorList>
            <consortium name="EnsemblMetazoa"/>
        </authorList>
    </citation>
    <scope>IDENTIFICATION</scope>
</reference>
<evidence type="ECO:0000256" key="11">
    <source>
        <dbReference type="SAM" id="MobiDB-lite"/>
    </source>
</evidence>